<dbReference type="InterPro" id="IPR001296">
    <property type="entry name" value="Glyco_trans_1"/>
</dbReference>
<dbReference type="Gene3D" id="3.40.50.2000">
    <property type="entry name" value="Glycogen Phosphorylase B"/>
    <property type="match status" value="1"/>
</dbReference>
<evidence type="ECO:0000313" key="4">
    <source>
        <dbReference type="Proteomes" id="UP001199642"/>
    </source>
</evidence>
<protein>
    <submittedName>
        <fullName evidence="3">Glycosyltransferase family 4 protein</fullName>
    </submittedName>
</protein>
<reference evidence="3 4" key="1">
    <citation type="submission" date="2023-01" db="EMBL/GenBank/DDBJ databases">
        <title>Characterization of estradiol degrading bacteria Microbacterium sp. MZT7 and reveal degrading genes through genome analysis.</title>
        <authorList>
            <person name="Hao P."/>
            <person name="Gao Y."/>
        </authorList>
    </citation>
    <scope>NUCLEOTIDE SEQUENCE [LARGE SCALE GENOMIC DNA]</scope>
    <source>
        <strain evidence="3 4">MZT7</strain>
    </source>
</reference>
<dbReference type="CDD" id="cd03809">
    <property type="entry name" value="GT4_MtfB-like"/>
    <property type="match status" value="1"/>
</dbReference>
<accession>A0ABY3RXM1</accession>
<dbReference type="Proteomes" id="UP001199642">
    <property type="component" value="Chromosome"/>
</dbReference>
<feature type="domain" description="Glycosyl transferase family 1" evidence="2">
    <location>
        <begin position="153"/>
        <end position="293"/>
    </location>
</feature>
<sequence>MMRVFVDDRYRGAHGIGRYAAEVLPRLTPPWEDLALGGSPFTAVDAFRPVGRASAPDALVYSPGYGALLRAGRQLLTLHDLIQLRAPGIRRWTFAAYYSGPVRTVVRRAGVVLTVSDTSARAIRDWIDDDAVEIVNAGNGCSAAFRPRAGVVSEADPYLLFVGNGRAHKNLDVVLDALIAARDARLVAVVPEREIPELSARTETRGISPRVRWVSGIDDEELADLYRGAAATIMPSTLEGFGLPALESIRCGVPVVFWEGCEAVAEIVGDRGWAVPSSDDRGAWSDALNRALAAGRRVDPPTGYDWGRTATIVSDTISRMTA</sequence>
<keyword evidence="1" id="KW-0808">Transferase</keyword>
<keyword evidence="4" id="KW-1185">Reference proteome</keyword>
<dbReference type="SUPFAM" id="SSF53756">
    <property type="entry name" value="UDP-Glycosyltransferase/glycogen phosphorylase"/>
    <property type="match status" value="1"/>
</dbReference>
<dbReference type="EMBL" id="CP082781">
    <property type="protein sequence ID" value="UGS28641.1"/>
    <property type="molecule type" value="Genomic_DNA"/>
</dbReference>
<dbReference type="PANTHER" id="PTHR46401:SF2">
    <property type="entry name" value="GLYCOSYLTRANSFERASE WBBK-RELATED"/>
    <property type="match status" value="1"/>
</dbReference>
<gene>
    <name evidence="3" type="ORF">K8F61_17520</name>
</gene>
<evidence type="ECO:0000259" key="2">
    <source>
        <dbReference type="Pfam" id="PF00534"/>
    </source>
</evidence>
<name>A0ABY3RXM1_9MICO</name>
<dbReference type="PANTHER" id="PTHR46401">
    <property type="entry name" value="GLYCOSYLTRANSFERASE WBBK-RELATED"/>
    <property type="match status" value="1"/>
</dbReference>
<proteinExistence type="predicted"/>
<evidence type="ECO:0000313" key="3">
    <source>
        <dbReference type="EMBL" id="UGS28641.1"/>
    </source>
</evidence>
<evidence type="ECO:0000256" key="1">
    <source>
        <dbReference type="ARBA" id="ARBA00022679"/>
    </source>
</evidence>
<organism evidence="3 4">
    <name type="scientific">Microbacterium resistens</name>
    <dbReference type="NCBI Taxonomy" id="156977"/>
    <lineage>
        <taxon>Bacteria</taxon>
        <taxon>Bacillati</taxon>
        <taxon>Actinomycetota</taxon>
        <taxon>Actinomycetes</taxon>
        <taxon>Micrococcales</taxon>
        <taxon>Microbacteriaceae</taxon>
        <taxon>Microbacterium</taxon>
    </lineage>
</organism>
<dbReference type="Pfam" id="PF00534">
    <property type="entry name" value="Glycos_transf_1"/>
    <property type="match status" value="1"/>
</dbReference>